<keyword evidence="9" id="KW-1185">Reference proteome</keyword>
<dbReference type="Gene3D" id="1.20.1050.10">
    <property type="match status" value="1"/>
</dbReference>
<dbReference type="GO" id="GO:0004364">
    <property type="term" value="F:glutathione transferase activity"/>
    <property type="evidence" value="ECO:0007669"/>
    <property type="project" value="UniProtKB-EC"/>
</dbReference>
<dbReference type="InterPro" id="IPR040079">
    <property type="entry name" value="Glutathione_S-Trfase"/>
</dbReference>
<name>A0A2Z7ABY2_9LAMI</name>
<accession>A0A2Z7ABY2</accession>
<dbReference type="SFLD" id="SFLDG00358">
    <property type="entry name" value="Main_(cytGST)"/>
    <property type="match status" value="1"/>
</dbReference>
<evidence type="ECO:0000313" key="8">
    <source>
        <dbReference type="EMBL" id="KZV18547.1"/>
    </source>
</evidence>
<evidence type="ECO:0000256" key="2">
    <source>
        <dbReference type="ARBA" id="ARBA00012452"/>
    </source>
</evidence>
<dbReference type="SFLD" id="SFLDS00019">
    <property type="entry name" value="Glutathione_Transferase_(cytos"/>
    <property type="match status" value="1"/>
</dbReference>
<organism evidence="8 9">
    <name type="scientific">Dorcoceras hygrometricum</name>
    <dbReference type="NCBI Taxonomy" id="472368"/>
    <lineage>
        <taxon>Eukaryota</taxon>
        <taxon>Viridiplantae</taxon>
        <taxon>Streptophyta</taxon>
        <taxon>Embryophyta</taxon>
        <taxon>Tracheophyta</taxon>
        <taxon>Spermatophyta</taxon>
        <taxon>Magnoliopsida</taxon>
        <taxon>eudicotyledons</taxon>
        <taxon>Gunneridae</taxon>
        <taxon>Pentapetalae</taxon>
        <taxon>asterids</taxon>
        <taxon>lamiids</taxon>
        <taxon>Lamiales</taxon>
        <taxon>Gesneriaceae</taxon>
        <taxon>Didymocarpoideae</taxon>
        <taxon>Trichosporeae</taxon>
        <taxon>Loxocarpinae</taxon>
        <taxon>Dorcoceras</taxon>
    </lineage>
</organism>
<evidence type="ECO:0000259" key="6">
    <source>
        <dbReference type="PROSITE" id="PS50404"/>
    </source>
</evidence>
<keyword evidence="3 8" id="KW-0808">Transferase</keyword>
<dbReference type="InterPro" id="IPR010987">
    <property type="entry name" value="Glutathione-S-Trfase_C-like"/>
</dbReference>
<dbReference type="EC" id="2.5.1.18" evidence="2"/>
<gene>
    <name evidence="8" type="ORF">F511_21575</name>
</gene>
<dbReference type="GO" id="GO:0006749">
    <property type="term" value="P:glutathione metabolic process"/>
    <property type="evidence" value="ECO:0007669"/>
    <property type="project" value="InterPro"/>
</dbReference>
<dbReference type="FunFam" id="1.20.1050.10:FF:000012">
    <property type="entry name" value="Tau class glutathione S-transferase"/>
    <property type="match status" value="1"/>
</dbReference>
<sequence>MGEVKLIGAWGSSMTWRVQMLLKMKGIEHEYVEEDLANKSPLLLQHNPVHKKVPVLLHNGKAIAESLVIIQYIEETWENGPSLLPKNPYDRAVARFWAKYFDETCLPAILKAIKTAGEEREKAKEEAIELLKFLDNEVKGKKFFGGDTIGLVDIALSFGAYWFDIILELVGLELITKDKLPNLCQWIDEFVNYSFVKENLPDRDRLTHVFKVMFPGSAAK</sequence>
<dbReference type="Pfam" id="PF00043">
    <property type="entry name" value="GST_C"/>
    <property type="match status" value="1"/>
</dbReference>
<evidence type="ECO:0000259" key="7">
    <source>
        <dbReference type="PROSITE" id="PS50405"/>
    </source>
</evidence>
<dbReference type="InterPro" id="IPR036282">
    <property type="entry name" value="Glutathione-S-Trfase_C_sf"/>
</dbReference>
<dbReference type="Pfam" id="PF02798">
    <property type="entry name" value="GST_N"/>
    <property type="match status" value="1"/>
</dbReference>
<dbReference type="Gene3D" id="3.40.30.10">
    <property type="entry name" value="Glutaredoxin"/>
    <property type="match status" value="1"/>
</dbReference>
<reference evidence="8 9" key="1">
    <citation type="journal article" date="2015" name="Proc. Natl. Acad. Sci. U.S.A.">
        <title>The resurrection genome of Boea hygrometrica: A blueprint for survival of dehydration.</title>
        <authorList>
            <person name="Xiao L."/>
            <person name="Yang G."/>
            <person name="Zhang L."/>
            <person name="Yang X."/>
            <person name="Zhao S."/>
            <person name="Ji Z."/>
            <person name="Zhou Q."/>
            <person name="Hu M."/>
            <person name="Wang Y."/>
            <person name="Chen M."/>
            <person name="Xu Y."/>
            <person name="Jin H."/>
            <person name="Xiao X."/>
            <person name="Hu G."/>
            <person name="Bao F."/>
            <person name="Hu Y."/>
            <person name="Wan P."/>
            <person name="Li L."/>
            <person name="Deng X."/>
            <person name="Kuang T."/>
            <person name="Xiang C."/>
            <person name="Zhu J.K."/>
            <person name="Oliver M.J."/>
            <person name="He Y."/>
        </authorList>
    </citation>
    <scope>NUCLEOTIDE SEQUENCE [LARGE SCALE GENOMIC DNA]</scope>
    <source>
        <strain evidence="9">cv. XS01</strain>
    </source>
</reference>
<feature type="domain" description="GST N-terminal" evidence="6">
    <location>
        <begin position="2"/>
        <end position="81"/>
    </location>
</feature>
<dbReference type="PROSITE" id="PS50405">
    <property type="entry name" value="GST_CTER"/>
    <property type="match status" value="1"/>
</dbReference>
<dbReference type="GO" id="GO:0005737">
    <property type="term" value="C:cytoplasm"/>
    <property type="evidence" value="ECO:0007669"/>
    <property type="project" value="TreeGrafter"/>
</dbReference>
<dbReference type="InterPro" id="IPR045073">
    <property type="entry name" value="Omega/Tau-like"/>
</dbReference>
<dbReference type="SUPFAM" id="SSF47616">
    <property type="entry name" value="GST C-terminal domain-like"/>
    <property type="match status" value="1"/>
</dbReference>
<evidence type="ECO:0000256" key="3">
    <source>
        <dbReference type="ARBA" id="ARBA00022679"/>
    </source>
</evidence>
<proteinExistence type="inferred from homology"/>
<dbReference type="CDD" id="cd03058">
    <property type="entry name" value="GST_N_Tau"/>
    <property type="match status" value="1"/>
</dbReference>
<evidence type="ECO:0000313" key="9">
    <source>
        <dbReference type="Proteomes" id="UP000250235"/>
    </source>
</evidence>
<dbReference type="AlphaFoldDB" id="A0A2Z7ABY2"/>
<dbReference type="FunFam" id="3.40.30.10:FF:000014">
    <property type="entry name" value="Tau class glutathione S-transferase"/>
    <property type="match status" value="1"/>
</dbReference>
<feature type="domain" description="GST C-terminal" evidence="7">
    <location>
        <begin position="87"/>
        <end position="219"/>
    </location>
</feature>
<evidence type="ECO:0000256" key="1">
    <source>
        <dbReference type="ARBA" id="ARBA00009929"/>
    </source>
</evidence>
<dbReference type="SFLD" id="SFLDG01152">
    <property type="entry name" value="Main.3:_Omega-_and_Tau-like"/>
    <property type="match status" value="1"/>
</dbReference>
<dbReference type="PROSITE" id="PS50404">
    <property type="entry name" value="GST_NTER"/>
    <property type="match status" value="1"/>
</dbReference>
<dbReference type="EMBL" id="KV017433">
    <property type="protein sequence ID" value="KZV18547.1"/>
    <property type="molecule type" value="Genomic_DNA"/>
</dbReference>
<dbReference type="SUPFAM" id="SSF52833">
    <property type="entry name" value="Thioredoxin-like"/>
    <property type="match status" value="1"/>
</dbReference>
<comment type="catalytic activity">
    <reaction evidence="4">
        <text>RX + glutathione = an S-substituted glutathione + a halide anion + H(+)</text>
        <dbReference type="Rhea" id="RHEA:16437"/>
        <dbReference type="ChEBI" id="CHEBI:15378"/>
        <dbReference type="ChEBI" id="CHEBI:16042"/>
        <dbReference type="ChEBI" id="CHEBI:17792"/>
        <dbReference type="ChEBI" id="CHEBI:57925"/>
        <dbReference type="ChEBI" id="CHEBI:90779"/>
        <dbReference type="EC" id="2.5.1.18"/>
    </reaction>
</comment>
<dbReference type="InterPro" id="IPR004045">
    <property type="entry name" value="Glutathione_S-Trfase_N"/>
</dbReference>
<dbReference type="InterPro" id="IPR045074">
    <property type="entry name" value="GST_C_Tau"/>
</dbReference>
<protein>
    <recommendedName>
        <fullName evidence="5">Probable glutathione S-transferase</fullName>
        <ecNumber evidence="2">2.5.1.18</ecNumber>
    </recommendedName>
</protein>
<dbReference type="InterPro" id="IPR004046">
    <property type="entry name" value="GST_C"/>
</dbReference>
<evidence type="ECO:0000256" key="5">
    <source>
        <dbReference type="ARBA" id="ARBA00071370"/>
    </source>
</evidence>
<dbReference type="Proteomes" id="UP000250235">
    <property type="component" value="Unassembled WGS sequence"/>
</dbReference>
<evidence type="ECO:0000256" key="4">
    <source>
        <dbReference type="ARBA" id="ARBA00047960"/>
    </source>
</evidence>
<dbReference type="CDD" id="cd03185">
    <property type="entry name" value="GST_C_Tau"/>
    <property type="match status" value="1"/>
</dbReference>
<dbReference type="PANTHER" id="PTHR11260:SF676">
    <property type="entry name" value="GLUTATHIONE S-TRANSFERASE U8"/>
    <property type="match status" value="1"/>
</dbReference>
<dbReference type="PANTHER" id="PTHR11260">
    <property type="entry name" value="GLUTATHIONE S-TRANSFERASE, GST, SUPERFAMILY, GST DOMAIN CONTAINING"/>
    <property type="match status" value="1"/>
</dbReference>
<comment type="similarity">
    <text evidence="1">Belongs to the GST superfamily. HSP26 family.</text>
</comment>
<dbReference type="InterPro" id="IPR036249">
    <property type="entry name" value="Thioredoxin-like_sf"/>
</dbReference>
<dbReference type="OrthoDB" id="4951845at2759"/>